<reference evidence="6" key="3">
    <citation type="submission" date="2015-06" db="UniProtKB">
        <authorList>
            <consortium name="EnsemblMetazoa"/>
        </authorList>
    </citation>
    <scope>IDENTIFICATION</scope>
</reference>
<reference evidence="7" key="1">
    <citation type="submission" date="2012-12" db="EMBL/GenBank/DDBJ databases">
        <authorList>
            <person name="Hellsten U."/>
            <person name="Grimwood J."/>
            <person name="Chapman J.A."/>
            <person name="Shapiro H."/>
            <person name="Aerts A."/>
            <person name="Otillar R.P."/>
            <person name="Terry A.Y."/>
            <person name="Boore J.L."/>
            <person name="Simakov O."/>
            <person name="Marletaz F."/>
            <person name="Cho S.-J."/>
            <person name="Edsinger-Gonzales E."/>
            <person name="Havlak P."/>
            <person name="Kuo D.-H."/>
            <person name="Larsson T."/>
            <person name="Lv J."/>
            <person name="Arendt D."/>
            <person name="Savage R."/>
            <person name="Osoegawa K."/>
            <person name="de Jong P."/>
            <person name="Lindberg D.R."/>
            <person name="Seaver E.C."/>
            <person name="Weisblat D.A."/>
            <person name="Putnam N.H."/>
            <person name="Grigoriev I.V."/>
            <person name="Rokhsar D.S."/>
        </authorList>
    </citation>
    <scope>NUCLEOTIDE SEQUENCE</scope>
    <source>
        <strain evidence="7">I ESC-2004</strain>
    </source>
</reference>
<dbReference type="Pfam" id="PF26291">
    <property type="entry name" value="SWIB_eIF2D"/>
    <property type="match status" value="1"/>
</dbReference>
<evidence type="ECO:0000256" key="1">
    <source>
        <dbReference type="ARBA" id="ARBA00010359"/>
    </source>
</evidence>
<dbReference type="InterPro" id="IPR057429">
    <property type="entry name" value="WH_eIF2D"/>
</dbReference>
<gene>
    <name evidence="5" type="ORF">CAPTEDRAFT_202452</name>
</gene>
<dbReference type="SUPFAM" id="SSF88697">
    <property type="entry name" value="PUA domain-like"/>
    <property type="match status" value="1"/>
</dbReference>
<dbReference type="InterPro" id="IPR036885">
    <property type="entry name" value="SWIB_MDM2_dom_sf"/>
</dbReference>
<dbReference type="PROSITE" id="PS50890">
    <property type="entry name" value="PUA"/>
    <property type="match status" value="1"/>
</dbReference>
<dbReference type="Gene3D" id="3.10.400.20">
    <property type="match status" value="1"/>
</dbReference>
<evidence type="ECO:0000313" key="5">
    <source>
        <dbReference type="EMBL" id="ELT91730.1"/>
    </source>
</evidence>
<dbReference type="CDD" id="cd11610">
    <property type="entry name" value="eIF2D_N"/>
    <property type="match status" value="1"/>
</dbReference>
<dbReference type="InterPro" id="IPR036877">
    <property type="entry name" value="SUI1_dom_sf"/>
</dbReference>
<proteinExistence type="inferred from homology"/>
<dbReference type="InterPro" id="IPR058886">
    <property type="entry name" value="SWIB_eIF2D"/>
</dbReference>
<evidence type="ECO:0000313" key="7">
    <source>
        <dbReference type="Proteomes" id="UP000014760"/>
    </source>
</evidence>
<dbReference type="SUPFAM" id="SSF47592">
    <property type="entry name" value="SWIB/MDM2 domain"/>
    <property type="match status" value="1"/>
</dbReference>
<keyword evidence="2" id="KW-0963">Cytoplasm</keyword>
<dbReference type="InterPro" id="IPR039757">
    <property type="entry name" value="EIF2D"/>
</dbReference>
<dbReference type="CDD" id="cd21156">
    <property type="entry name" value="PUA_eIF2d-like"/>
    <property type="match status" value="1"/>
</dbReference>
<evidence type="ECO:0000259" key="3">
    <source>
        <dbReference type="PROSITE" id="PS50296"/>
    </source>
</evidence>
<evidence type="ECO:0000259" key="4">
    <source>
        <dbReference type="PROSITE" id="PS51925"/>
    </source>
</evidence>
<dbReference type="PANTHER" id="PTHR12217:SF4">
    <property type="entry name" value="EUKARYOTIC TRANSLATION INITIATION FACTOR 2D"/>
    <property type="match status" value="1"/>
</dbReference>
<protein>
    <submittedName>
        <fullName evidence="5 6">Uncharacterized protein</fullName>
    </submittedName>
</protein>
<dbReference type="PROSITE" id="PS51925">
    <property type="entry name" value="SWIB_MDM2"/>
    <property type="match status" value="1"/>
</dbReference>
<dbReference type="HOGENOM" id="CLU_012487_2_0_1"/>
<dbReference type="PANTHER" id="PTHR12217">
    <property type="entry name" value="EUKARYOTIC TRANSLATION INITIATION FACTOR 2D"/>
    <property type="match status" value="1"/>
</dbReference>
<organism evidence="5">
    <name type="scientific">Capitella teleta</name>
    <name type="common">Polychaete worm</name>
    <dbReference type="NCBI Taxonomy" id="283909"/>
    <lineage>
        <taxon>Eukaryota</taxon>
        <taxon>Metazoa</taxon>
        <taxon>Spiralia</taxon>
        <taxon>Lophotrochozoa</taxon>
        <taxon>Annelida</taxon>
        <taxon>Polychaeta</taxon>
        <taxon>Sedentaria</taxon>
        <taxon>Scolecida</taxon>
        <taxon>Capitellidae</taxon>
        <taxon>Capitella</taxon>
    </lineage>
</organism>
<dbReference type="Pfam" id="PF25304">
    <property type="entry name" value="WHD_eIF2D"/>
    <property type="match status" value="1"/>
</dbReference>
<feature type="domain" description="SUI1" evidence="3">
    <location>
        <begin position="462"/>
        <end position="531"/>
    </location>
</feature>
<dbReference type="Proteomes" id="UP000014760">
    <property type="component" value="Unassembled WGS sequence"/>
</dbReference>
<dbReference type="FunCoup" id="R7TKU9">
    <property type="interactions" value="1108"/>
</dbReference>
<dbReference type="Pfam" id="PF17832">
    <property type="entry name" value="Pre-PUA"/>
    <property type="match status" value="1"/>
</dbReference>
<dbReference type="InterPro" id="IPR048248">
    <property type="entry name" value="PUA_eIF2d-like"/>
</dbReference>
<dbReference type="Pfam" id="PF26292">
    <property type="entry name" value="PUA_elF2D"/>
    <property type="match status" value="1"/>
</dbReference>
<accession>R7TKU9</accession>
<dbReference type="EMBL" id="AMQN01013670">
    <property type="status" value="NOT_ANNOTATED_CDS"/>
    <property type="molecule type" value="Genomic_DNA"/>
</dbReference>
<dbReference type="OMA" id="MFLKPYR"/>
<comment type="similarity">
    <text evidence="1">Belongs to the eIF2D family.</text>
</comment>
<sequence>MFLKPFKVRSQTLIKGSDRKKLRAELSKQFPSVSADVFSSIVPNKEEMSLMKITAHSRESIQVYCVQKNPVIFELNQQLFPTVYTLWNYPELLLVFTTWPPVFKKIVGGADLMLPGVILTEQPSPKMFNGVGKDTACCIKLLGNKAPVAVGRTAMCAEDMYMSALRGKGVTVIHSYQDLLWAVGDKSDPPLIDDTEMLEIVKNRRGEEEIVESMASVNLQDGTEGEASEAVEDETEVDPRSLQEIQDELLEKTFLFALKSQLKAANLPILTSKFFKTCMLPLCPPGQNIDVKKSSYKKLGKFLQSMQERGMIRVKELSKGVESIVSFDKDHDDVRAVKAVDVPKPEVSAVAEGEVFHPPVIEEVFVVSACTAPLFRTSGFSKGDPLLPAQVRQVITEYVRANNLKNPNSRGQVTLDPLLCDALIHKSEYMETISWEEITNRCLSKMNPGFQVSVGGAPPVLKKGKVEPIVLNVAQRGGNKKVYPAELAHFVQKGVACSTSVNPLPGKSKGMEVLVQGNQINFVSKLLCEKYQVPKKFLSGLEKAVKSKKR</sequence>
<dbReference type="SUPFAM" id="SSF55159">
    <property type="entry name" value="eIF1-like"/>
    <property type="match status" value="1"/>
</dbReference>
<dbReference type="GO" id="GO:0001731">
    <property type="term" value="P:formation of translation preinitiation complex"/>
    <property type="evidence" value="ECO:0007669"/>
    <property type="project" value="InterPro"/>
</dbReference>
<dbReference type="InterPro" id="IPR001950">
    <property type="entry name" value="SUI1"/>
</dbReference>
<evidence type="ECO:0000256" key="2">
    <source>
        <dbReference type="ARBA" id="ARBA00022490"/>
    </source>
</evidence>
<dbReference type="InterPro" id="IPR003121">
    <property type="entry name" value="SWIB_MDM2_domain"/>
</dbReference>
<dbReference type="EMBL" id="AMQN01013671">
    <property type="status" value="NOT_ANNOTATED_CDS"/>
    <property type="molecule type" value="Genomic_DNA"/>
</dbReference>
<dbReference type="InterPro" id="IPR039759">
    <property type="entry name" value="eIF2D_SUI1"/>
</dbReference>
<evidence type="ECO:0000313" key="6">
    <source>
        <dbReference type="EnsemblMetazoa" id="CapteP202452"/>
    </source>
</evidence>
<dbReference type="STRING" id="283909.R7TKU9"/>
<dbReference type="Pfam" id="PF01253">
    <property type="entry name" value="SUI1"/>
    <property type="match status" value="1"/>
</dbReference>
<dbReference type="PROSITE" id="PS50296">
    <property type="entry name" value="SUI1"/>
    <property type="match status" value="1"/>
</dbReference>
<dbReference type="EnsemblMetazoa" id="CapteT202452">
    <property type="protein sequence ID" value="CapteP202452"/>
    <property type="gene ID" value="CapteG202452"/>
</dbReference>
<dbReference type="GO" id="GO:0003743">
    <property type="term" value="F:translation initiation factor activity"/>
    <property type="evidence" value="ECO:0007669"/>
    <property type="project" value="InterPro"/>
</dbReference>
<dbReference type="InterPro" id="IPR015947">
    <property type="entry name" value="PUA-like_sf"/>
</dbReference>
<dbReference type="FunFam" id="3.10.400.20:FF:000002">
    <property type="entry name" value="Eukaryotic translation initiation factor 2D"/>
    <property type="match status" value="1"/>
</dbReference>
<reference evidence="5 7" key="2">
    <citation type="journal article" date="2013" name="Nature">
        <title>Insights into bilaterian evolution from three spiralian genomes.</title>
        <authorList>
            <person name="Simakov O."/>
            <person name="Marletaz F."/>
            <person name="Cho S.J."/>
            <person name="Edsinger-Gonzales E."/>
            <person name="Havlak P."/>
            <person name="Hellsten U."/>
            <person name="Kuo D.H."/>
            <person name="Larsson T."/>
            <person name="Lv J."/>
            <person name="Arendt D."/>
            <person name="Savage R."/>
            <person name="Osoegawa K."/>
            <person name="de Jong P."/>
            <person name="Grimwood J."/>
            <person name="Chapman J.A."/>
            <person name="Shapiro H."/>
            <person name="Aerts A."/>
            <person name="Otillar R.P."/>
            <person name="Terry A.Y."/>
            <person name="Boore J.L."/>
            <person name="Grigoriev I.V."/>
            <person name="Lindberg D.R."/>
            <person name="Seaver E.C."/>
            <person name="Weisblat D.A."/>
            <person name="Putnam N.H."/>
            <person name="Rokhsar D.S."/>
        </authorList>
    </citation>
    <scope>NUCLEOTIDE SEQUENCE</scope>
    <source>
        <strain evidence="5 7">I ESC-2004</strain>
    </source>
</reference>
<name>R7TKU9_CAPTE</name>
<dbReference type="InterPro" id="IPR048247">
    <property type="entry name" value="eIF2D_N"/>
</dbReference>
<keyword evidence="7" id="KW-1185">Reference proteome</keyword>
<dbReference type="InterPro" id="IPR041366">
    <property type="entry name" value="Pre-PUA"/>
</dbReference>
<dbReference type="CDD" id="cd11608">
    <property type="entry name" value="eIF2D_C"/>
    <property type="match status" value="1"/>
</dbReference>
<dbReference type="AlphaFoldDB" id="R7TKU9"/>
<feature type="domain" description="DM2" evidence="4">
    <location>
        <begin position="363"/>
        <end position="445"/>
    </location>
</feature>
<dbReference type="EMBL" id="KB310381">
    <property type="protein sequence ID" value="ELT91730.1"/>
    <property type="molecule type" value="Genomic_DNA"/>
</dbReference>
<dbReference type="OrthoDB" id="199771at2759"/>